<dbReference type="PATRIC" id="fig|888050.3.peg.128"/>
<name>N6W9I4_9ACTO</name>
<protein>
    <recommendedName>
        <fullName evidence="4">Cell division protein FtsL</fullName>
    </recommendedName>
</protein>
<keyword evidence="1" id="KW-0812">Transmembrane</keyword>
<evidence type="ECO:0000313" key="2">
    <source>
        <dbReference type="EMBL" id="ENO19210.1"/>
    </source>
</evidence>
<dbReference type="Proteomes" id="UP000013015">
    <property type="component" value="Unassembled WGS sequence"/>
</dbReference>
<dbReference type="RefSeq" id="WP_005961678.1">
    <property type="nucleotide sequence ID" value="NZ_CP040505.1"/>
</dbReference>
<evidence type="ECO:0000313" key="3">
    <source>
        <dbReference type="Proteomes" id="UP000013015"/>
    </source>
</evidence>
<dbReference type="HOGENOM" id="CLU_143296_1_0_11"/>
<dbReference type="EMBL" id="AQHZ01000001">
    <property type="protein sequence ID" value="ENO19210.1"/>
    <property type="molecule type" value="Genomic_DNA"/>
</dbReference>
<evidence type="ECO:0000256" key="1">
    <source>
        <dbReference type="SAM" id="Phobius"/>
    </source>
</evidence>
<dbReference type="STRING" id="888050.HMPREF9004_0129"/>
<organism evidence="2 3">
    <name type="scientific">Schaalia cardiffensis F0333</name>
    <dbReference type="NCBI Taxonomy" id="888050"/>
    <lineage>
        <taxon>Bacteria</taxon>
        <taxon>Bacillati</taxon>
        <taxon>Actinomycetota</taxon>
        <taxon>Actinomycetes</taxon>
        <taxon>Actinomycetales</taxon>
        <taxon>Actinomycetaceae</taxon>
        <taxon>Schaalia</taxon>
    </lineage>
</organism>
<keyword evidence="1" id="KW-0472">Membrane</keyword>
<keyword evidence="1" id="KW-1133">Transmembrane helix</keyword>
<accession>N6W9I4</accession>
<dbReference type="eggNOG" id="ENOG50330MX">
    <property type="taxonomic scope" value="Bacteria"/>
</dbReference>
<dbReference type="AlphaFoldDB" id="N6W9I4"/>
<comment type="caution">
    <text evidence="2">The sequence shown here is derived from an EMBL/GenBank/DDBJ whole genome shotgun (WGS) entry which is preliminary data.</text>
</comment>
<reference evidence="2 3" key="1">
    <citation type="submission" date="2013-03" db="EMBL/GenBank/DDBJ databases">
        <title>Reference genome for the Human Microbiome Project.</title>
        <authorList>
            <person name="Aqrawi P."/>
            <person name="Ayvaz T."/>
            <person name="Bess C."/>
            <person name="Blankenburg K."/>
            <person name="Coyle M."/>
            <person name="Deng J."/>
            <person name="Forbes L."/>
            <person name="Fowler G."/>
            <person name="Francisco L."/>
            <person name="Fu Q."/>
            <person name="Gibbs R."/>
            <person name="Gross S."/>
            <person name="Gubbala S."/>
            <person name="Hale W."/>
            <person name="Hemphill L."/>
            <person name="Highlander S."/>
            <person name="Hirani K."/>
            <person name="Jackson L."/>
            <person name="Jakkamsetti A."/>
            <person name="Javaid M."/>
            <person name="Jayaseelan J.C."/>
            <person name="Jiang H."/>
            <person name="Joshi V."/>
            <person name="Korchina V."/>
            <person name="Kovar C."/>
            <person name="Lara F."/>
            <person name="Lee S."/>
            <person name="Liu Y."/>
            <person name="Mata R."/>
            <person name="Mathew T."/>
            <person name="Munidasa M."/>
            <person name="Muzny D."/>
            <person name="Nazareth L."/>
            <person name="Ngo R."/>
            <person name="Nguyen L."/>
            <person name="Nguyen N."/>
            <person name="Okwuonu G."/>
            <person name="Ongeri F."/>
            <person name="Palculict T."/>
            <person name="Patil S."/>
            <person name="Petrosino J."/>
            <person name="Pham C."/>
            <person name="Pham P."/>
            <person name="Pu L.-L."/>
            <person name="Qin X."/>
            <person name="Qu J."/>
            <person name="Reid J."/>
            <person name="Ross M."/>
            <person name="Ruth R."/>
            <person name="Saada N."/>
            <person name="San Lucas F."/>
            <person name="Santibanez J."/>
            <person name="Shang Y."/>
            <person name="Simmons D."/>
            <person name="Song X.-Z."/>
            <person name="Tang L.-Y."/>
            <person name="Thornton R."/>
            <person name="Warren J."/>
            <person name="Weissenberger G."/>
            <person name="Wilczek-Boney K."/>
            <person name="Worley K."/>
            <person name="Youmans B."/>
            <person name="Zhang J."/>
            <person name="Zhang L."/>
            <person name="Zhao Z."/>
            <person name="Zhou C."/>
            <person name="Zhu D."/>
            <person name="Zhu Y."/>
        </authorList>
    </citation>
    <scope>NUCLEOTIDE SEQUENCE [LARGE SCALE GENOMIC DNA]</scope>
    <source>
        <strain evidence="2 3">F0333</strain>
    </source>
</reference>
<sequence length="130" mass="13949">MRAAAQTGPASRPERLHASVQQIRVIEGQRSGRSALVFFAVLLTVLIVSAATSIFLHTRMAQTAYEIRSQQIILNELDAEAWSMQVRIEEVSSPSSLETQARAQGMVPAGNTGFITLNTGVVEGGTPAAR</sequence>
<proteinExistence type="predicted"/>
<keyword evidence="3" id="KW-1185">Reference proteome</keyword>
<evidence type="ECO:0008006" key="4">
    <source>
        <dbReference type="Google" id="ProtNLM"/>
    </source>
</evidence>
<feature type="transmembrane region" description="Helical" evidence="1">
    <location>
        <begin position="35"/>
        <end position="56"/>
    </location>
</feature>
<gene>
    <name evidence="2" type="ORF">HMPREF9004_0129</name>
</gene>